<gene>
    <name evidence="3" type="ORF">RR48_03817</name>
</gene>
<dbReference type="FunCoup" id="A0A0N1PH77">
    <property type="interactions" value="2"/>
</dbReference>
<dbReference type="EMBL" id="KQ461003">
    <property type="protein sequence ID" value="KPJ10029.1"/>
    <property type="molecule type" value="Genomic_DNA"/>
</dbReference>
<evidence type="ECO:0000256" key="1">
    <source>
        <dbReference type="SAM" id="Coils"/>
    </source>
</evidence>
<dbReference type="InterPro" id="IPR017853">
    <property type="entry name" value="GH"/>
</dbReference>
<feature type="chain" id="PRO_5005879765" evidence="2">
    <location>
        <begin position="23"/>
        <end position="774"/>
    </location>
</feature>
<dbReference type="Gene3D" id="3.20.20.80">
    <property type="entry name" value="Glycosidases"/>
    <property type="match status" value="1"/>
</dbReference>
<keyword evidence="2" id="KW-0732">Signal</keyword>
<protein>
    <submittedName>
        <fullName evidence="3">Heparanase</fullName>
    </submittedName>
</protein>
<dbReference type="SUPFAM" id="SSF51445">
    <property type="entry name" value="(Trans)glycosidases"/>
    <property type="match status" value="1"/>
</dbReference>
<feature type="coiled-coil region" evidence="1">
    <location>
        <begin position="520"/>
        <end position="547"/>
    </location>
</feature>
<dbReference type="AlphaFoldDB" id="A0A0N1PH77"/>
<feature type="coiled-coil region" evidence="1">
    <location>
        <begin position="621"/>
        <end position="679"/>
    </location>
</feature>
<reference evidence="3 4" key="1">
    <citation type="journal article" date="2015" name="Nat. Commun.">
        <title>Outbred genome sequencing and CRISPR/Cas9 gene editing in butterflies.</title>
        <authorList>
            <person name="Li X."/>
            <person name="Fan D."/>
            <person name="Zhang W."/>
            <person name="Liu G."/>
            <person name="Zhang L."/>
            <person name="Zhao L."/>
            <person name="Fang X."/>
            <person name="Chen L."/>
            <person name="Dong Y."/>
            <person name="Chen Y."/>
            <person name="Ding Y."/>
            <person name="Zhao R."/>
            <person name="Feng M."/>
            <person name="Zhu Y."/>
            <person name="Feng Y."/>
            <person name="Jiang X."/>
            <person name="Zhu D."/>
            <person name="Xiang H."/>
            <person name="Feng X."/>
            <person name="Li S."/>
            <person name="Wang J."/>
            <person name="Zhang G."/>
            <person name="Kronforst M.R."/>
            <person name="Wang W."/>
        </authorList>
    </citation>
    <scope>NUCLEOTIDE SEQUENCE [LARGE SCALE GENOMIC DNA]</scope>
    <source>
        <strain evidence="3">Ya'a_city_454_Pm</strain>
        <tissue evidence="3">Whole body</tissue>
    </source>
</reference>
<sequence length="774" mass="89428">MDPVIKYVFIIKILSLLSQCSCYIYNVQIDTEQHVNLIDTKFLSFTVDPKYLFSSSKKYNNKHCFCMASSLSPAYLRIAGPSTSHITFTNFTISIQDPQTTMNKDDYIQNYHSLSTNEKDGTNERLSMSHKQWAKFVQWAKKTGFDLVFALNNQIKTSSGMWDPNSALITMTVAEKVKVGDIYWQLGYECTNQSIEEYINDLETLRVMVETFPAASASWKVVAGDVAPCLQPDSHSDFKDFVTLSNDMLDAIFLNGNSSAQQLENMSEMDRVRLLRVLSNSATPLWLTEQVQWRGQLQRAADWLASLGYAARNGFSVHFRELLEEELHEPTLSFYMALIYKNLVGERVLNVNMTASQATLFAHCSSLRQQPVSGAITLYGANMDDEAARFSLKLSKREDGGDIMQFIFGHDSTGNIVVNGRAMYLEGDIRPVVKRVRPYKTLLINLPPKSFGFWVLANTKVEACIYKDVNKELSEDLLVDKENINAKNVIKSRRSLRNKRDVVDLDKSLDVSYEHYPITEFEVNNTMTNLRKQINNLNKELKNFHEYLTTKKDEKELELPIRFRRQVDYKENLQKNNRKGLKSKYFRNERDRFDLKSNFLDKLIAFKNEKLSKINKIRFNRKNVKRSNKVCSAEYDDLNEERGERRRRSVLNDQTLNNIDNSKRVINEKNNLYMSIENEIDSDDNHFPVDDVLNKLKGSLRHLPFKKEKENIDNESELNELILKTKLSEDGAVINISEKANHGLLRSTFEDLIAILSDFNKQLNRFWSVFTVLE</sequence>
<evidence type="ECO:0000256" key="2">
    <source>
        <dbReference type="SAM" id="SignalP"/>
    </source>
</evidence>
<dbReference type="GO" id="GO:0031012">
    <property type="term" value="C:extracellular matrix"/>
    <property type="evidence" value="ECO:0007669"/>
    <property type="project" value="TreeGrafter"/>
</dbReference>
<feature type="signal peptide" evidence="2">
    <location>
        <begin position="1"/>
        <end position="22"/>
    </location>
</feature>
<dbReference type="Proteomes" id="UP000053240">
    <property type="component" value="Unassembled WGS sequence"/>
</dbReference>
<dbReference type="InParanoid" id="A0A0N1PH77"/>
<dbReference type="PANTHER" id="PTHR46145:SF4">
    <property type="entry name" value="HEPARANASE"/>
    <property type="match status" value="1"/>
</dbReference>
<evidence type="ECO:0000313" key="4">
    <source>
        <dbReference type="Proteomes" id="UP000053240"/>
    </source>
</evidence>
<organism evidence="3 4">
    <name type="scientific">Papilio machaon</name>
    <name type="common">Old World swallowtail butterfly</name>
    <dbReference type="NCBI Taxonomy" id="76193"/>
    <lineage>
        <taxon>Eukaryota</taxon>
        <taxon>Metazoa</taxon>
        <taxon>Ecdysozoa</taxon>
        <taxon>Arthropoda</taxon>
        <taxon>Hexapoda</taxon>
        <taxon>Insecta</taxon>
        <taxon>Pterygota</taxon>
        <taxon>Neoptera</taxon>
        <taxon>Endopterygota</taxon>
        <taxon>Lepidoptera</taxon>
        <taxon>Glossata</taxon>
        <taxon>Ditrysia</taxon>
        <taxon>Papilionoidea</taxon>
        <taxon>Papilionidae</taxon>
        <taxon>Papilioninae</taxon>
        <taxon>Papilio</taxon>
    </lineage>
</organism>
<keyword evidence="4" id="KW-1185">Reference proteome</keyword>
<dbReference type="PANTHER" id="PTHR46145">
    <property type="entry name" value="HEPARANASE"/>
    <property type="match status" value="1"/>
</dbReference>
<name>A0A0N1PH77_PAPMA</name>
<proteinExistence type="predicted"/>
<evidence type="ECO:0000313" key="3">
    <source>
        <dbReference type="EMBL" id="KPJ10029.1"/>
    </source>
</evidence>
<accession>A0A0N1PH77</accession>
<dbReference type="STRING" id="76193.A0A0N1PH77"/>
<dbReference type="GO" id="GO:0005615">
    <property type="term" value="C:extracellular space"/>
    <property type="evidence" value="ECO:0007669"/>
    <property type="project" value="TreeGrafter"/>
</dbReference>
<keyword evidence="1" id="KW-0175">Coiled coil</keyword>